<dbReference type="SUPFAM" id="SSF48403">
    <property type="entry name" value="Ankyrin repeat"/>
    <property type="match status" value="1"/>
</dbReference>
<protein>
    <submittedName>
        <fullName evidence="1">Ankyrin repeat domain containing protein</fullName>
    </submittedName>
</protein>
<accession>S4VUW6</accession>
<dbReference type="RefSeq" id="YP_008437430.1">
    <property type="nucleotide sequence ID" value="NC_022098.1"/>
</dbReference>
<dbReference type="GeneID" id="16606146"/>
<dbReference type="KEGG" id="vg:16606146"/>
<name>S4VUW6_9VIRU</name>
<reference evidence="1 2" key="1">
    <citation type="journal article" date="2013" name="Science">
        <title>Pandoraviruses: amoeba viruses with genomes up to 2.5 Mb reaching that of parasitic eukaryotes.</title>
        <authorList>
            <person name="Philippe N."/>
            <person name="Legendre M."/>
            <person name="Doutre G."/>
            <person name="Coute Y."/>
            <person name="Poirot O."/>
            <person name="Lescot M."/>
            <person name="Arslan D."/>
            <person name="Seltzer V."/>
            <person name="Bertaux L."/>
            <person name="Bruley C."/>
            <person name="Garin J."/>
            <person name="Claverie J.M."/>
            <person name="Abergel C."/>
        </authorList>
    </citation>
    <scope>NUCLEOTIDE SEQUENCE [LARGE SCALE GENOMIC DNA]</scope>
</reference>
<proteinExistence type="predicted"/>
<evidence type="ECO:0000313" key="1">
    <source>
        <dbReference type="EMBL" id="AGO84359.1"/>
    </source>
</evidence>
<dbReference type="PANTHER" id="PTHR46586">
    <property type="entry name" value="ANKYRIN REPEAT-CONTAINING PROTEIN"/>
    <property type="match status" value="1"/>
</dbReference>
<organism evidence="1 2">
    <name type="scientific">Pandoravirus salinus</name>
    <dbReference type="NCBI Taxonomy" id="1349410"/>
    <lineage>
        <taxon>Viruses</taxon>
        <taxon>Pandoravirus</taxon>
    </lineage>
</organism>
<dbReference type="InterPro" id="IPR002110">
    <property type="entry name" value="Ankyrin_rpt"/>
</dbReference>
<sequence length="382" mass="41793">MEPGDRETTIDRLPAEIMCHIVGALSDKDYRSARLAHRCFVVQESAQVSDRRRRDRWLRTNPERACAAGRVDVVAFLYDRKRIPATINLTRAAVKSDNIDMVNLVRQRSALWSDAKAALAAATQGHTTLFHYLLGEVPDVAKIIPDALRLAAAHNHLDTTTSLAPMAATDARRQALQAASSHNHPQIVGFLLDCDPRLDVREALCNAMGSPDVVRLLLERAPDLDVRHLLDGGWGSSPLPLTAEVAKLLYDRCPGHPLQHLLEHTYHTSVAQFACDTDPAVNIQQALEKAAESGNFVMVRFLYGKQQGIDLGPAIERAAAQGRTKAVTAIYRLAPSADLLQRALGVVQEPGAACKIRNACSTIKTVPAHDRPGHQGNEPRPT</sequence>
<keyword evidence="2" id="KW-1185">Reference proteome</keyword>
<gene>
    <name evidence="1" type="ORF">psal_cds_529</name>
</gene>
<evidence type="ECO:0000313" key="2">
    <source>
        <dbReference type="Proteomes" id="UP000204584"/>
    </source>
</evidence>
<dbReference type="EMBL" id="KC977571">
    <property type="protein sequence ID" value="AGO84359.1"/>
    <property type="molecule type" value="Genomic_DNA"/>
</dbReference>
<dbReference type="Proteomes" id="UP000204584">
    <property type="component" value="Segment"/>
</dbReference>
<dbReference type="Pfam" id="PF12796">
    <property type="entry name" value="Ank_2"/>
    <property type="match status" value="1"/>
</dbReference>
<dbReference type="InterPro" id="IPR052050">
    <property type="entry name" value="SecEffector_AnkRepeat"/>
</dbReference>
<dbReference type="PANTHER" id="PTHR46586:SF3">
    <property type="entry name" value="ANKYRIN REPEAT-CONTAINING PROTEIN"/>
    <property type="match status" value="1"/>
</dbReference>
<dbReference type="InterPro" id="IPR036770">
    <property type="entry name" value="Ankyrin_rpt-contain_sf"/>
</dbReference>
<dbReference type="Gene3D" id="1.25.40.20">
    <property type="entry name" value="Ankyrin repeat-containing domain"/>
    <property type="match status" value="1"/>
</dbReference>